<dbReference type="Gene3D" id="2.130.10.10">
    <property type="entry name" value="YVTN repeat-like/Quinoprotein amine dehydrogenase"/>
    <property type="match status" value="7"/>
</dbReference>
<reference evidence="5 6" key="1">
    <citation type="submission" date="2016-06" db="EMBL/GenBank/DDBJ databases">
        <title>Comparative genomics of the ectomycorrhizal sister species Rhizopogon vinicolor and Rhizopogon vesiculosus (Basidiomycota: Boletales) reveals a divergence of the mating type B locus.</title>
        <authorList>
            <consortium name="DOE Joint Genome Institute"/>
            <person name="Mujic A.B."/>
            <person name="Kuo A."/>
            <person name="Tritt A."/>
            <person name="Lipzen A."/>
            <person name="Chen C."/>
            <person name="Johnson J."/>
            <person name="Sharma A."/>
            <person name="Barry K."/>
            <person name="Grigoriev I.V."/>
            <person name="Spatafora J.W."/>
        </authorList>
    </citation>
    <scope>NUCLEOTIDE SEQUENCE [LARGE SCALE GENOMIC DNA]</scope>
    <source>
        <strain evidence="5 6">AM-OR11-026</strain>
    </source>
</reference>
<feature type="repeat" description="WD" evidence="3">
    <location>
        <begin position="668"/>
        <end position="709"/>
    </location>
</feature>
<feature type="repeat" description="WD" evidence="3">
    <location>
        <begin position="1058"/>
        <end position="1099"/>
    </location>
</feature>
<dbReference type="InParanoid" id="A0A1B7MPZ1"/>
<accession>A0A1B7MPZ1</accession>
<evidence type="ECO:0000256" key="1">
    <source>
        <dbReference type="ARBA" id="ARBA00022574"/>
    </source>
</evidence>
<dbReference type="Gene3D" id="3.40.50.300">
    <property type="entry name" value="P-loop containing nucleotide triphosphate hydrolases"/>
    <property type="match status" value="1"/>
</dbReference>
<evidence type="ECO:0000256" key="3">
    <source>
        <dbReference type="PROSITE-ProRule" id="PRU00221"/>
    </source>
</evidence>
<organism evidence="5 6">
    <name type="scientific">Rhizopogon vinicolor AM-OR11-026</name>
    <dbReference type="NCBI Taxonomy" id="1314800"/>
    <lineage>
        <taxon>Eukaryota</taxon>
        <taxon>Fungi</taxon>
        <taxon>Dikarya</taxon>
        <taxon>Basidiomycota</taxon>
        <taxon>Agaricomycotina</taxon>
        <taxon>Agaricomycetes</taxon>
        <taxon>Agaricomycetidae</taxon>
        <taxon>Boletales</taxon>
        <taxon>Suillineae</taxon>
        <taxon>Rhizopogonaceae</taxon>
        <taxon>Rhizopogon</taxon>
    </lineage>
</organism>
<evidence type="ECO:0000313" key="6">
    <source>
        <dbReference type="Proteomes" id="UP000092154"/>
    </source>
</evidence>
<keyword evidence="6" id="KW-1185">Reference proteome</keyword>
<dbReference type="InterPro" id="IPR020472">
    <property type="entry name" value="WD40_PAC1"/>
</dbReference>
<keyword evidence="2" id="KW-0677">Repeat</keyword>
<dbReference type="PRINTS" id="PR00320">
    <property type="entry name" value="GPROTEINBRPT"/>
</dbReference>
<dbReference type="InterPro" id="IPR001680">
    <property type="entry name" value="WD40_rpt"/>
</dbReference>
<dbReference type="SUPFAM" id="SSF52540">
    <property type="entry name" value="P-loop containing nucleoside triphosphate hydrolases"/>
    <property type="match status" value="1"/>
</dbReference>
<dbReference type="PANTHER" id="PTHR19848:SF8">
    <property type="entry name" value="F-BOX AND WD REPEAT DOMAIN CONTAINING 7"/>
    <property type="match status" value="1"/>
</dbReference>
<gene>
    <name evidence="5" type="ORF">K503DRAFT_427903</name>
</gene>
<dbReference type="CDD" id="cd00200">
    <property type="entry name" value="WD40"/>
    <property type="match status" value="2"/>
</dbReference>
<name>A0A1B7MPZ1_9AGAM</name>
<feature type="repeat" description="WD" evidence="3">
    <location>
        <begin position="797"/>
        <end position="838"/>
    </location>
</feature>
<feature type="repeat" description="WD" evidence="3">
    <location>
        <begin position="886"/>
        <end position="927"/>
    </location>
</feature>
<feature type="repeat" description="WD" evidence="3">
    <location>
        <begin position="625"/>
        <end position="666"/>
    </location>
</feature>
<dbReference type="PROSITE" id="PS50082">
    <property type="entry name" value="WD_REPEATS_2"/>
    <property type="match status" value="14"/>
</dbReference>
<feature type="repeat" description="WD" evidence="3">
    <location>
        <begin position="582"/>
        <end position="623"/>
    </location>
</feature>
<feature type="domain" description="Nephrocystin 3-like N-terminal" evidence="4">
    <location>
        <begin position="18"/>
        <end position="187"/>
    </location>
</feature>
<dbReference type="InterPro" id="IPR056884">
    <property type="entry name" value="NPHP3-like_N"/>
</dbReference>
<feature type="repeat" description="WD" evidence="3">
    <location>
        <begin position="840"/>
        <end position="872"/>
    </location>
</feature>
<sequence length="1287" mass="139663">MEYASGAGMNTTKRCLLGTREDILSEIKSWIGSTGDDVPRVLWLSGTAGKGKSAIAHTIANWANEVGCLGACFCFDRTRIADRRHEKIFTTIARNLADCDPLIRRALARVVHDNSDLRHTSDITRQWRELLVGPIRVASTAVDAPVLIVIDALDESGDRKSREQILRLLASQLNDLPANFRVIITSRPLEDIYKYLKTASHIRHLSMDAIPPESTSSDIQRYVCDKLVALGDVFKDAHFQALAQKSDGLFEWARLACEYIDGTNMIGWGPMRRFDVVIGKAAVDKRPLKGTHLLDEMYQRILGEIIPDEDAIPLFQSVMGQILASREPLPKAALTSMRQRFPQADSDYNVDDVIRPMGSLMTGTVDSQIPIRPLHSSFYDFLTDKSRSDKFFIDVSGVENDLALASLRVMEHELRFNICSLESSYLPNSTVHDLDKRVKDSISTTLSYSCQFWGTHVGATSFEQSLATEVAAFFDNERLLFWIEALGLLRSFGSVAQSLICISDWCSGSAECARISDAAQDALRFVRMFGVAILHSTPHLYLSALPFAPKQSGVFRKFAAKFPCTPQVVAGHVLKWPALEKTIRMHDQVQSVAISPDGKRIAGGSVGGDIQVWDMETGETLGAPLRGHIATVCSLAISPDGKYIVSGSEDRTIRMWDAETGEALRAPLRGHTGEVYSVKFSSDGKRIVSGSQDATIRQWDVETGNAFGAPLKGHTKGVVSVAISSDGQRIVSGSHDNTIHMWNAHTGQAFGAPLLGHECTVCSVAISPDGKRIVSGSGDTTIRMWDAETGKALGVPLQGHSYFVYSVAISSDGKRIVSSSEDQTIRVWDMETGQAVGTPLQGHTALICSVTISPDGKHIVSGAADSTVRVWDALPVEIDEASGPPTQGHTEPVFSVAISSDDKRIVSTSMDCTIRVWDIETGKALNAPLQGHSDYVYSVAISSDGKRIVFGSADNTIRVWDAETGEAVGAPLRGHTDAIPSVAISLDGKRILSGSDDTTIRAWDMETGEALGVPLRGHTSAVRSVVISSDGKHIVSGSGDSTVRVWDAKSGNAVGAPLRGHTDQVLSVAISPDGKYIVSGSGDLTIRRWNVETGKELGAPLRGHTNRLASVAISPDGRRIVSVSLDDIIRIWDADSGEALGAPLRGHTGPVSSVAISPKGKWIVSGSFDNSIRVWDFESLYKDYHFTATKKICFSPNLTYALCSQSAFSRLEDSCTPASLGPSEEGWVIGPEGRLLFWIPTSLYPAMHVPGNKLVISNDASELDLSRFAHGTSWEMCRERDVVSSSS</sequence>
<dbReference type="Pfam" id="PF00400">
    <property type="entry name" value="WD40"/>
    <property type="match status" value="14"/>
</dbReference>
<dbReference type="InterPro" id="IPR019775">
    <property type="entry name" value="WD40_repeat_CS"/>
</dbReference>
<dbReference type="InterPro" id="IPR036322">
    <property type="entry name" value="WD40_repeat_dom_sf"/>
</dbReference>
<evidence type="ECO:0000259" key="4">
    <source>
        <dbReference type="Pfam" id="PF24883"/>
    </source>
</evidence>
<evidence type="ECO:0000256" key="2">
    <source>
        <dbReference type="ARBA" id="ARBA00022737"/>
    </source>
</evidence>
<protein>
    <submittedName>
        <fullName evidence="5">WD40 repeat-like protein</fullName>
    </submittedName>
</protein>
<dbReference type="InterPro" id="IPR015943">
    <property type="entry name" value="WD40/YVTN_repeat-like_dom_sf"/>
</dbReference>
<proteinExistence type="predicted"/>
<dbReference type="STRING" id="1314800.A0A1B7MPZ1"/>
<dbReference type="Pfam" id="PF24883">
    <property type="entry name" value="NPHP3_N"/>
    <property type="match status" value="1"/>
</dbReference>
<dbReference type="SUPFAM" id="SSF50978">
    <property type="entry name" value="WD40 repeat-like"/>
    <property type="match status" value="2"/>
</dbReference>
<dbReference type="OrthoDB" id="163438at2759"/>
<keyword evidence="1 3" id="KW-0853">WD repeat</keyword>
<feature type="repeat" description="WD" evidence="3">
    <location>
        <begin position="1015"/>
        <end position="1056"/>
    </location>
</feature>
<feature type="repeat" description="WD" evidence="3">
    <location>
        <begin position="1101"/>
        <end position="1142"/>
    </location>
</feature>
<dbReference type="PROSITE" id="PS00678">
    <property type="entry name" value="WD_REPEATS_1"/>
    <property type="match status" value="9"/>
</dbReference>
<feature type="repeat" description="WD" evidence="3">
    <location>
        <begin position="929"/>
        <end position="970"/>
    </location>
</feature>
<dbReference type="SMART" id="SM00320">
    <property type="entry name" value="WD40"/>
    <property type="match status" value="14"/>
</dbReference>
<dbReference type="InterPro" id="IPR027417">
    <property type="entry name" value="P-loop_NTPase"/>
</dbReference>
<dbReference type="PANTHER" id="PTHR19848">
    <property type="entry name" value="WD40 REPEAT PROTEIN"/>
    <property type="match status" value="1"/>
</dbReference>
<dbReference type="PROSITE" id="PS50294">
    <property type="entry name" value="WD_REPEATS_REGION"/>
    <property type="match status" value="14"/>
</dbReference>
<feature type="repeat" description="WD" evidence="3">
    <location>
        <begin position="972"/>
        <end position="1013"/>
    </location>
</feature>
<feature type="repeat" description="WD" evidence="3">
    <location>
        <begin position="711"/>
        <end position="752"/>
    </location>
</feature>
<dbReference type="Proteomes" id="UP000092154">
    <property type="component" value="Unassembled WGS sequence"/>
</dbReference>
<feature type="repeat" description="WD" evidence="3">
    <location>
        <begin position="754"/>
        <end position="795"/>
    </location>
</feature>
<dbReference type="EMBL" id="KV448581">
    <property type="protein sequence ID" value="OAX34670.1"/>
    <property type="molecule type" value="Genomic_DNA"/>
</dbReference>
<feature type="repeat" description="WD" evidence="3">
    <location>
        <begin position="1144"/>
        <end position="1179"/>
    </location>
</feature>
<evidence type="ECO:0000313" key="5">
    <source>
        <dbReference type="EMBL" id="OAX34670.1"/>
    </source>
</evidence>